<dbReference type="GO" id="GO:0005634">
    <property type="term" value="C:nucleus"/>
    <property type="evidence" value="ECO:0007669"/>
    <property type="project" value="UniProtKB-SubCell"/>
</dbReference>
<comment type="subunit">
    <text evidence="14">Forms a heterodimer with smc5. Component of the SMC5-SMC6 complex which consists at least of smc5, smc6, nsmce2, nsmce1 and nsmce4a.</text>
</comment>
<evidence type="ECO:0000256" key="5">
    <source>
        <dbReference type="ARBA" id="ARBA00022741"/>
    </source>
</evidence>
<comment type="function">
    <text evidence="13">Core component of the SMC5-SMC6 complex, a complex involved in repair of DNA double-strand breaks by homologous recombination. The complex may promote sister chromatid homologous recombination by recruiting the SMC1-SMC3 cohesin complex to double-strand breaks. The complex is required for telomere maintenance via recombination and mediates sumoylation of shelterin complex (telosome) components.</text>
</comment>
<reference evidence="19 20" key="1">
    <citation type="submission" date="2019-01" db="EMBL/GenBank/DDBJ databases">
        <title>A chromosome-scale genome assembly of the yellow perch, Perca flavescens.</title>
        <authorList>
            <person name="Feron R."/>
            <person name="Morvezen R."/>
            <person name="Bestin A."/>
            <person name="Haffray P."/>
            <person name="Klopp C."/>
            <person name="Zahm M."/>
            <person name="Cabau C."/>
            <person name="Roques C."/>
            <person name="Donnadieu C."/>
            <person name="Bouchez O."/>
            <person name="Christie M."/>
            <person name="Larson W."/>
            <person name="Guiguen Y."/>
        </authorList>
    </citation>
    <scope>NUCLEOTIDE SEQUENCE [LARGE SCALE GENOMIC DNA]</scope>
    <source>
        <strain evidence="19">YP-PL-M2</strain>
        <tissue evidence="19">Blood</tissue>
    </source>
</reference>
<feature type="compositionally biased region" description="Basic and acidic residues" evidence="17">
    <location>
        <begin position="393"/>
        <end position="405"/>
    </location>
</feature>
<feature type="compositionally biased region" description="Low complexity" evidence="17">
    <location>
        <begin position="177"/>
        <end position="201"/>
    </location>
</feature>
<feature type="region of interest" description="Disordered" evidence="17">
    <location>
        <begin position="393"/>
        <end position="448"/>
    </location>
</feature>
<dbReference type="GO" id="GO:0000724">
    <property type="term" value="P:double-strand break repair via homologous recombination"/>
    <property type="evidence" value="ECO:0007669"/>
    <property type="project" value="TreeGrafter"/>
</dbReference>
<evidence type="ECO:0000256" key="13">
    <source>
        <dbReference type="ARBA" id="ARBA00053909"/>
    </source>
</evidence>
<feature type="coiled-coil region" evidence="16">
    <location>
        <begin position="1502"/>
        <end position="1669"/>
    </location>
</feature>
<dbReference type="GO" id="GO:0003697">
    <property type="term" value="F:single-stranded DNA binding"/>
    <property type="evidence" value="ECO:0007669"/>
    <property type="project" value="TreeGrafter"/>
</dbReference>
<feature type="region of interest" description="Disordered" evidence="17">
    <location>
        <begin position="514"/>
        <end position="555"/>
    </location>
</feature>
<sequence length="1841" mass="208494">MAARPLQVNSGSNGGNLFSHGGGGPTSEQQDPGLYGTSQDPGPSFHPQHYISARPVLHALPSPHFLQCQWPMPFSYSSFGGFPGMGYGMVMPSFPPPPPYMQAPAYILPHPHIQPVDYRRLLHPQVHVPNAPYQNLNQTCRIHPPHAGRVRETVNSEVQTEPTQIDGGYGEESPPVSSDSACGSASNSPSSSSSSSQKQGSAEVENYTLPSSDAKDTMVKRSSTSSTVKHSFKVLHPTETKAVQSCVRATLETQKSRKDGVVQENISPRRNNDFHFWSVSSPDGIVPVCSSSQQEEEVVKERRVSVPDILKSWGGGTPQATMLKMADKLLENDHQLPSYETEVEDKSVYQSQTETRNDPVVADCAFANNDAEGNLRHKESATLFKILKLRKGHEERKAESQRENEPVGLVGSIRHLPYRDEPLHSLNKSRKLPDNEQEDGNETNPHEDTTEIIPYQMFLNGCQMKTKMNESVWSVESLPLFIPTKEWLLNSMFEPEITDPVPVSDWLVFSTPAEKLSPPKEESEIDASEMRRPKRGQSKTHSENYHFASPTHLQNKLNLTTLTEEDMDTNGSSEPEANQSPNQELLVVNEQQEKGPCSSVQEETLFFNSAAGEKISTGQLICQNGVNTEVGDGACGKEVGLRNEQLCVPKADEKMTEVSQSKGHLVECGIQCTEMKCACKEMSSMGPRRHPFKYSDMKKANNGQAEGFKPEEECRWTGRWDGKTALSPHLNVAVVFLPVLCLAAANWVTKMSKRKSSPVSDNTNKRVKPAVEEDVEDENVSNSDQEDPLPNRQVPCADEVVSAGIVESITLKNFMCHSHLGPFTFGSNVNFVVGNNGSGKSAVLTALIVALGGNAHATNRGLSLKGFVKEGESSADVSITLRNKGKDAYKPEVYGPAIIVDLRITREGLRTYKLRSKSGQLVSTKKEELLSILDNFNIQVNNPVSVLTQEMSKYFLHSKGEGDKYKFFMKATQLEQMREDFTYIKTTKHITEDKVGQHSECLKDLKRKYLEKEDRYKNLASFDEMQTKLEELQKQMAWALVIEMEKELEPMKERLQSDRRSTEKYDEKVDEWKNKLEEAERKYRQIQEQLEGITQQVQELQPKCAELKTVAQRQNTLLKSSEVTVHRCKANLRDLEKDKVQLSSRINDLKLSISQTTGAESQAKTERMEQIQAELENMRQKSATLGQQIDQYEHACSRAKEEQGKMRREQEVLQRSIDANRRNLQTMESSRSNRLRRFGEHMPTLLNAIQEAHRRGQLKHKPRGPLGHLISLKDPELALSVEVCLKGQLQAFTCDNHEDERVLQGLMAKVFPTGRRPAIITSQFLPSVHDTRSRGVNHPEYPSVLQALEIEDPVVANCLIDQRGIESILLIKNRTEARRLMQGKNPPRNCNQAFSKEGDQIFNNRSYTAEQTRANYLSGDVEEEIRHLQREMENQKAQANRFQLQMKKLDEDVKQNDGLLRRTHIEQRTTKDKITKLQLELTDLQNVEESQSEDLSPLEEDLQEIVTKISSKRAEYEEARTKTAELKASYEKAEQEYKQHKEQINTVAEDADPIKEELSKADQEVMKCKHHKKHYEEKRSAHLRNIQTLQANLESKEQELQISVAKATEICPERLEVRRTARSLDSEINRLKVKITTQQEQQGDREEVVRQYNEALENYKNMAQQMKNLTSFIKSLSNVMNHRLQVYAELKKLLSARCKYYFDSMLAQRRYTGSMTFDHKNETLSISVQPGQGNKADLSDMRSLSGGERSFSTVCFVLSLWAITEAPFRCLDEFDVYMDMVNRRISMDMMLKVAAGQRFRQFIFLTPQSMSSLPESKNISILCLKDPDRGNNPQRSQDEDQ</sequence>
<dbReference type="Gene3D" id="1.10.287.1490">
    <property type="match status" value="1"/>
</dbReference>
<evidence type="ECO:0000256" key="4">
    <source>
        <dbReference type="ARBA" id="ARBA00022454"/>
    </source>
</evidence>
<evidence type="ECO:0000256" key="15">
    <source>
        <dbReference type="ARBA" id="ARBA00069480"/>
    </source>
</evidence>
<evidence type="ECO:0000313" key="20">
    <source>
        <dbReference type="Proteomes" id="UP000295070"/>
    </source>
</evidence>
<proteinExistence type="inferred from homology"/>
<evidence type="ECO:0000256" key="7">
    <source>
        <dbReference type="ARBA" id="ARBA00022840"/>
    </source>
</evidence>
<dbReference type="GO" id="GO:0003684">
    <property type="term" value="F:damaged DNA binding"/>
    <property type="evidence" value="ECO:0007669"/>
    <property type="project" value="TreeGrafter"/>
</dbReference>
<feature type="region of interest" description="Disordered" evidence="17">
    <location>
        <begin position="148"/>
        <end position="230"/>
    </location>
</feature>
<comment type="similarity">
    <text evidence="3">Belongs to the SMC family. SMC6 subfamily.</text>
</comment>
<evidence type="ECO:0000256" key="11">
    <source>
        <dbReference type="ARBA" id="ARBA00023204"/>
    </source>
</evidence>
<dbReference type="PANTHER" id="PTHR19306">
    <property type="entry name" value="STRUCTURAL MAINTENANCE OF CHROMOSOMES 5,6 SMC5, SMC6"/>
    <property type="match status" value="1"/>
</dbReference>
<feature type="region of interest" description="Disordered" evidence="17">
    <location>
        <begin position="1"/>
        <end position="48"/>
    </location>
</feature>
<evidence type="ECO:0000259" key="18">
    <source>
        <dbReference type="Pfam" id="PF13476"/>
    </source>
</evidence>
<dbReference type="STRING" id="8167.A0A484C9Q7"/>
<keyword evidence="8" id="KW-0779">Telomere</keyword>
<evidence type="ECO:0000256" key="3">
    <source>
        <dbReference type="ARBA" id="ARBA00006793"/>
    </source>
</evidence>
<keyword evidence="11" id="KW-0234">DNA repair</keyword>
<dbReference type="EMBL" id="SCKG01000018">
    <property type="protein sequence ID" value="TDH00427.1"/>
    <property type="molecule type" value="Genomic_DNA"/>
</dbReference>
<dbReference type="InterPro" id="IPR027417">
    <property type="entry name" value="P-loop_NTPase"/>
</dbReference>
<feature type="domain" description="Rad50/SbcC-type AAA" evidence="18">
    <location>
        <begin position="808"/>
        <end position="1091"/>
    </location>
</feature>
<gene>
    <name evidence="19" type="ORF">EPR50_G00188390</name>
</gene>
<keyword evidence="4" id="KW-0158">Chromosome</keyword>
<dbReference type="Proteomes" id="UP000295070">
    <property type="component" value="Chromosome 18"/>
</dbReference>
<organism evidence="19 20">
    <name type="scientific">Perca flavescens</name>
    <name type="common">American yellow perch</name>
    <name type="synonym">Morone flavescens</name>
    <dbReference type="NCBI Taxonomy" id="8167"/>
    <lineage>
        <taxon>Eukaryota</taxon>
        <taxon>Metazoa</taxon>
        <taxon>Chordata</taxon>
        <taxon>Craniata</taxon>
        <taxon>Vertebrata</taxon>
        <taxon>Euteleostomi</taxon>
        <taxon>Actinopterygii</taxon>
        <taxon>Neopterygii</taxon>
        <taxon>Teleostei</taxon>
        <taxon>Neoteleostei</taxon>
        <taxon>Acanthomorphata</taxon>
        <taxon>Eupercaria</taxon>
        <taxon>Perciformes</taxon>
        <taxon>Percoidei</taxon>
        <taxon>Percidae</taxon>
        <taxon>Percinae</taxon>
        <taxon>Perca</taxon>
    </lineage>
</organism>
<evidence type="ECO:0000256" key="10">
    <source>
        <dbReference type="ARBA" id="ARBA00023172"/>
    </source>
</evidence>
<feature type="compositionally biased region" description="Low complexity" evidence="17">
    <location>
        <begin position="9"/>
        <end position="19"/>
    </location>
</feature>
<comment type="caution">
    <text evidence="19">The sequence shown here is derived from an EMBL/GenBank/DDBJ whole genome shotgun (WGS) entry which is preliminary data.</text>
</comment>
<dbReference type="SUPFAM" id="SSF52540">
    <property type="entry name" value="P-loop containing nucleoside triphosphate hydrolases"/>
    <property type="match status" value="2"/>
</dbReference>
<dbReference type="InterPro" id="IPR038729">
    <property type="entry name" value="Rad50/SbcC_AAA"/>
</dbReference>
<feature type="region of interest" description="Disordered" evidence="17">
    <location>
        <begin position="752"/>
        <end position="793"/>
    </location>
</feature>
<feature type="coiled-coil region" evidence="16">
    <location>
        <begin position="1418"/>
        <end position="1452"/>
    </location>
</feature>
<keyword evidence="9 16" id="KW-0175">Coiled coil</keyword>
<feature type="compositionally biased region" description="Polar residues" evidence="17">
    <location>
        <begin position="220"/>
        <end position="229"/>
    </location>
</feature>
<feature type="compositionally biased region" description="Polar residues" evidence="17">
    <location>
        <begin position="26"/>
        <end position="41"/>
    </location>
</feature>
<evidence type="ECO:0000313" key="19">
    <source>
        <dbReference type="EMBL" id="TDH00427.1"/>
    </source>
</evidence>
<keyword evidence="12" id="KW-0539">Nucleus</keyword>
<dbReference type="Gene3D" id="3.40.50.300">
    <property type="entry name" value="P-loop containing nucleotide triphosphate hydrolases"/>
    <property type="match status" value="2"/>
</dbReference>
<evidence type="ECO:0000256" key="6">
    <source>
        <dbReference type="ARBA" id="ARBA00022763"/>
    </source>
</evidence>
<keyword evidence="20" id="KW-1185">Reference proteome</keyword>
<evidence type="ECO:0000256" key="12">
    <source>
        <dbReference type="ARBA" id="ARBA00023242"/>
    </source>
</evidence>
<evidence type="ECO:0000256" key="17">
    <source>
        <dbReference type="SAM" id="MobiDB-lite"/>
    </source>
</evidence>
<dbReference type="PANTHER" id="PTHR19306:SF7">
    <property type="entry name" value="SI:DKEY-119F1.1"/>
    <property type="match status" value="1"/>
</dbReference>
<dbReference type="GO" id="GO:0035861">
    <property type="term" value="C:site of double-strand break"/>
    <property type="evidence" value="ECO:0007669"/>
    <property type="project" value="TreeGrafter"/>
</dbReference>
<keyword evidence="5" id="KW-0547">Nucleotide-binding</keyword>
<dbReference type="FunFam" id="3.40.50.300:FF:003232">
    <property type="entry name" value="Structural maintenance of chromosomes 6, gene 1"/>
    <property type="match status" value="1"/>
</dbReference>
<evidence type="ECO:0000256" key="9">
    <source>
        <dbReference type="ARBA" id="ARBA00023054"/>
    </source>
</evidence>
<protein>
    <recommendedName>
        <fullName evidence="15">Structural maintenance of chromosomes protein 6</fullName>
    </recommendedName>
</protein>
<keyword evidence="7" id="KW-0067">ATP-binding</keyword>
<feature type="coiled-coil region" evidence="16">
    <location>
        <begin position="1062"/>
        <end position="1209"/>
    </location>
</feature>
<dbReference type="FunFam" id="3.40.50.300:FF:000959">
    <property type="entry name" value="structural maintenance of chromosomes protein 6"/>
    <property type="match status" value="1"/>
</dbReference>
<evidence type="ECO:0000256" key="8">
    <source>
        <dbReference type="ARBA" id="ARBA00022895"/>
    </source>
</evidence>
<dbReference type="GO" id="GO:0030915">
    <property type="term" value="C:Smc5-Smc6 complex"/>
    <property type="evidence" value="ECO:0007669"/>
    <property type="project" value="TreeGrafter"/>
</dbReference>
<evidence type="ECO:0000256" key="2">
    <source>
        <dbReference type="ARBA" id="ARBA00004574"/>
    </source>
</evidence>
<evidence type="ECO:0000256" key="14">
    <source>
        <dbReference type="ARBA" id="ARBA00064605"/>
    </source>
</evidence>
<dbReference type="GO" id="GO:0005524">
    <property type="term" value="F:ATP binding"/>
    <property type="evidence" value="ECO:0007669"/>
    <property type="project" value="UniProtKB-KW"/>
</dbReference>
<comment type="subcellular location">
    <subcellularLocation>
        <location evidence="2">Chromosome</location>
        <location evidence="2">Telomere</location>
    </subcellularLocation>
    <subcellularLocation>
        <location evidence="1">Nucleus</location>
    </subcellularLocation>
</comment>
<accession>A0A484C9Q7</accession>
<keyword evidence="6" id="KW-0227">DNA damage</keyword>
<name>A0A484C9Q7_PERFV</name>
<feature type="compositionally biased region" description="Acidic residues" evidence="17">
    <location>
        <begin position="772"/>
        <end position="787"/>
    </location>
</feature>
<dbReference type="Pfam" id="PF13476">
    <property type="entry name" value="AAA_23"/>
    <property type="match status" value="1"/>
</dbReference>
<evidence type="ECO:0000256" key="16">
    <source>
        <dbReference type="SAM" id="Coils"/>
    </source>
</evidence>
<keyword evidence="10" id="KW-0233">DNA recombination</keyword>
<evidence type="ECO:0000256" key="1">
    <source>
        <dbReference type="ARBA" id="ARBA00004123"/>
    </source>
</evidence>